<dbReference type="InterPro" id="IPR029510">
    <property type="entry name" value="Ald_DH_CS_GLU"/>
</dbReference>
<dbReference type="InterPro" id="IPR016163">
    <property type="entry name" value="Ald_DH_C"/>
</dbReference>
<sequence length="497" mass="53278">MGATNGVSNGASFEFSAKNLPKQIFINNEYVNSQGSKNLSVYNPKDNSLVADDVPICDQADVDAAVDAAEKAFPKWKKLSANARRDILVKFAALMEQHVESLAELTRVTLGAPYGAFGKFEVALAAEAFRYNAGWIDKFVGEAIPQENGFMQITRNEPLGVTAGIVPWNGPLGTVGLKAAPALATGNCFILKPSEKTPFAALALGPLIKEAGFPPGVFQVLSGDGSTGALIASHMKIRKVSFTGSIPTGKKIQQMAANSNLKRVTLELGGKSPAAIFDDANLENAVTWAVNALATNTGQVCFAATRVYVQEGIYDEFVQKYKAALEERAKSIGDPEKEDTLMGPLVDEAQFKRVTGFIERGATQGKLLTGGKRVGDKGFYVQPTVFEDVTPDKEIFSQEIFGPVSILNKFKTEEEVLEKANSTEYGLMAGVFTQDINKALRVASEFDSGMVGINCVSLTFLTAPFGGSKQSGLGRECGKAALQAFTEPKTIMINMTY</sequence>
<dbReference type="FunFam" id="3.40.309.10:FF:000049">
    <property type="entry name" value="Aldehyde dehydrogenase"/>
    <property type="match status" value="1"/>
</dbReference>
<evidence type="ECO:0000256" key="6">
    <source>
        <dbReference type="RuleBase" id="RU003345"/>
    </source>
</evidence>
<protein>
    <recommendedName>
        <fullName evidence="3">aldehyde dehydrogenase (NAD(+))</fullName>
        <ecNumber evidence="3">1.2.1.3</ecNumber>
    </recommendedName>
</protein>
<evidence type="ECO:0000256" key="2">
    <source>
        <dbReference type="ARBA" id="ARBA00023002"/>
    </source>
</evidence>
<dbReference type="Gene3D" id="3.40.309.10">
    <property type="entry name" value="Aldehyde Dehydrogenase, Chain A, domain 2"/>
    <property type="match status" value="1"/>
</dbReference>
<dbReference type="EC" id="1.2.1.3" evidence="3"/>
<dbReference type="AlphaFoldDB" id="A0A438N747"/>
<accession>A0A438N747</accession>
<evidence type="ECO:0000256" key="4">
    <source>
        <dbReference type="ARBA" id="ARBA00049194"/>
    </source>
</evidence>
<dbReference type="InterPro" id="IPR016162">
    <property type="entry name" value="Ald_DH_N"/>
</dbReference>
<reference evidence="8 9" key="1">
    <citation type="submission" date="2017-03" db="EMBL/GenBank/DDBJ databases">
        <title>Genomes of endolithic fungi from Antarctica.</title>
        <authorList>
            <person name="Coleine C."/>
            <person name="Masonjones S."/>
            <person name="Stajich J.E."/>
        </authorList>
    </citation>
    <scope>NUCLEOTIDE SEQUENCE [LARGE SCALE GENOMIC DNA]</scope>
    <source>
        <strain evidence="8 9">CCFEE 6314</strain>
    </source>
</reference>
<dbReference type="InterPro" id="IPR015590">
    <property type="entry name" value="Aldehyde_DH_dom"/>
</dbReference>
<dbReference type="SUPFAM" id="SSF53720">
    <property type="entry name" value="ALDH-like"/>
    <property type="match status" value="1"/>
</dbReference>
<organism evidence="8 9">
    <name type="scientific">Exophiala mesophila</name>
    <name type="common">Black yeast-like fungus</name>
    <dbReference type="NCBI Taxonomy" id="212818"/>
    <lineage>
        <taxon>Eukaryota</taxon>
        <taxon>Fungi</taxon>
        <taxon>Dikarya</taxon>
        <taxon>Ascomycota</taxon>
        <taxon>Pezizomycotina</taxon>
        <taxon>Eurotiomycetes</taxon>
        <taxon>Chaetothyriomycetidae</taxon>
        <taxon>Chaetothyriales</taxon>
        <taxon>Herpotrichiellaceae</taxon>
        <taxon>Exophiala</taxon>
    </lineage>
</organism>
<proteinExistence type="inferred from homology"/>
<comment type="caution">
    <text evidence="8">The sequence shown here is derived from an EMBL/GenBank/DDBJ whole genome shotgun (WGS) entry which is preliminary data.</text>
</comment>
<dbReference type="Proteomes" id="UP000288859">
    <property type="component" value="Unassembled WGS sequence"/>
</dbReference>
<dbReference type="GO" id="GO:0004029">
    <property type="term" value="F:aldehyde dehydrogenase (NAD+) activity"/>
    <property type="evidence" value="ECO:0007669"/>
    <property type="project" value="UniProtKB-EC"/>
</dbReference>
<dbReference type="VEuPathDB" id="FungiDB:PV10_00760"/>
<evidence type="ECO:0000259" key="7">
    <source>
        <dbReference type="Pfam" id="PF00171"/>
    </source>
</evidence>
<dbReference type="Gene3D" id="3.40.605.10">
    <property type="entry name" value="Aldehyde Dehydrogenase, Chain A, domain 1"/>
    <property type="match status" value="1"/>
</dbReference>
<evidence type="ECO:0000313" key="8">
    <source>
        <dbReference type="EMBL" id="RVX71597.1"/>
    </source>
</evidence>
<dbReference type="OrthoDB" id="310895at2759"/>
<comment type="similarity">
    <text evidence="1 6">Belongs to the aldehyde dehydrogenase family.</text>
</comment>
<name>A0A438N747_EXOME</name>
<gene>
    <name evidence="8" type="ORF">B0A52_03781</name>
</gene>
<dbReference type="PROSITE" id="PS00687">
    <property type="entry name" value="ALDEHYDE_DEHYDR_GLU"/>
    <property type="match status" value="1"/>
</dbReference>
<evidence type="ECO:0000256" key="1">
    <source>
        <dbReference type="ARBA" id="ARBA00009986"/>
    </source>
</evidence>
<dbReference type="Pfam" id="PF00171">
    <property type="entry name" value="Aldedh"/>
    <property type="match status" value="1"/>
</dbReference>
<evidence type="ECO:0000256" key="5">
    <source>
        <dbReference type="PROSITE-ProRule" id="PRU10007"/>
    </source>
</evidence>
<feature type="domain" description="Aldehyde dehydrogenase" evidence="7">
    <location>
        <begin position="30"/>
        <end position="491"/>
    </location>
</feature>
<dbReference type="FunFam" id="3.40.605.10:FF:000007">
    <property type="entry name" value="NAD/NADP-dependent betaine aldehyde dehydrogenase"/>
    <property type="match status" value="1"/>
</dbReference>
<dbReference type="EMBL" id="NAJM01000016">
    <property type="protein sequence ID" value="RVX71597.1"/>
    <property type="molecule type" value="Genomic_DNA"/>
</dbReference>
<feature type="active site" evidence="5">
    <location>
        <position position="267"/>
    </location>
</feature>
<dbReference type="PANTHER" id="PTHR11699">
    <property type="entry name" value="ALDEHYDE DEHYDROGENASE-RELATED"/>
    <property type="match status" value="1"/>
</dbReference>
<evidence type="ECO:0000256" key="3">
    <source>
        <dbReference type="ARBA" id="ARBA00024226"/>
    </source>
</evidence>
<keyword evidence="2 6" id="KW-0560">Oxidoreductase</keyword>
<evidence type="ECO:0000313" key="9">
    <source>
        <dbReference type="Proteomes" id="UP000288859"/>
    </source>
</evidence>
<dbReference type="InterPro" id="IPR016161">
    <property type="entry name" value="Ald_DH/histidinol_DH"/>
</dbReference>
<comment type="catalytic activity">
    <reaction evidence="4">
        <text>an aldehyde + NAD(+) + H2O = a carboxylate + NADH + 2 H(+)</text>
        <dbReference type="Rhea" id="RHEA:16185"/>
        <dbReference type="ChEBI" id="CHEBI:15377"/>
        <dbReference type="ChEBI" id="CHEBI:15378"/>
        <dbReference type="ChEBI" id="CHEBI:17478"/>
        <dbReference type="ChEBI" id="CHEBI:29067"/>
        <dbReference type="ChEBI" id="CHEBI:57540"/>
        <dbReference type="ChEBI" id="CHEBI:57945"/>
        <dbReference type="EC" id="1.2.1.3"/>
    </reaction>
</comment>